<comment type="caution">
    <text evidence="2">The sequence shown here is derived from an EMBL/GenBank/DDBJ whole genome shotgun (WGS) entry which is preliminary data.</text>
</comment>
<accession>A0A0P6VII7</accession>
<organism evidence="2 3">
    <name type="scientific">Prosthecodimorpha hirschii</name>
    <dbReference type="NCBI Taxonomy" id="665126"/>
    <lineage>
        <taxon>Bacteria</taxon>
        <taxon>Pseudomonadati</taxon>
        <taxon>Pseudomonadota</taxon>
        <taxon>Alphaproteobacteria</taxon>
        <taxon>Hyphomicrobiales</taxon>
        <taxon>Ancalomicrobiaceae</taxon>
        <taxon>Prosthecodimorpha</taxon>
    </lineage>
</organism>
<evidence type="ECO:0000313" key="3">
    <source>
        <dbReference type="Proteomes" id="UP000048984"/>
    </source>
</evidence>
<dbReference type="EMBL" id="LJYW01000001">
    <property type="protein sequence ID" value="KPL51902.1"/>
    <property type="molecule type" value="Genomic_DNA"/>
</dbReference>
<dbReference type="STRING" id="665126.ABB55_06405"/>
<proteinExistence type="predicted"/>
<evidence type="ECO:0000256" key="1">
    <source>
        <dbReference type="SAM" id="MobiDB-lite"/>
    </source>
</evidence>
<sequence length="213" mass="23829">MDQDALDRFDAAYPEARLDGLCDARIRRARVTIALARLDLAVAQGNLERQDGARVTALDTTRRLIACVPTDGNAWLRHAMVATSALGLTADVMESFAQADRLAPFEGWVLRGRLPFYADLASRGLEAFREPARRDFRLLVEFGMDRAGVVKAVQRWPDLFKETYLALLARMKERERRRHYAAADQVELDVGQPKRPGEIVPFLDPPGTGGVRP</sequence>
<dbReference type="Proteomes" id="UP000048984">
    <property type="component" value="Unassembled WGS sequence"/>
</dbReference>
<feature type="region of interest" description="Disordered" evidence="1">
    <location>
        <begin position="192"/>
        <end position="213"/>
    </location>
</feature>
<reference evidence="2 3" key="2">
    <citation type="submission" date="2015-10" db="EMBL/GenBank/DDBJ databases">
        <title>Draft Genome Sequence of Prosthecomicrobium hirschii ATCC 27832.</title>
        <authorList>
            <person name="Daniel J."/>
            <person name="Givan S.A."/>
            <person name="Brun Y.V."/>
            <person name="Brown P.J."/>
        </authorList>
    </citation>
    <scope>NUCLEOTIDE SEQUENCE [LARGE SCALE GENOMIC DNA]</scope>
    <source>
        <strain evidence="2 3">16</strain>
    </source>
</reference>
<dbReference type="AlphaFoldDB" id="A0A0P6VII7"/>
<gene>
    <name evidence="2" type="ORF">ABB55_06405</name>
</gene>
<name>A0A0P6VII7_9HYPH</name>
<reference evidence="2 3" key="1">
    <citation type="submission" date="2015-09" db="EMBL/GenBank/DDBJ databases">
        <authorList>
            <person name="Jackson K.R."/>
            <person name="Lunt B.L."/>
            <person name="Fisher J.N.B."/>
            <person name="Gardner A.V."/>
            <person name="Bailey M.E."/>
            <person name="Deus L.M."/>
            <person name="Earl A.S."/>
            <person name="Gibby P.D."/>
            <person name="Hartmann K.A."/>
            <person name="Liu J.E."/>
            <person name="Manci A.M."/>
            <person name="Nielsen D.A."/>
            <person name="Solomon M.B."/>
            <person name="Breakwell D.P."/>
            <person name="Burnett S.H."/>
            <person name="Grose J.H."/>
        </authorList>
    </citation>
    <scope>NUCLEOTIDE SEQUENCE [LARGE SCALE GENOMIC DNA]</scope>
    <source>
        <strain evidence="2 3">16</strain>
    </source>
</reference>
<keyword evidence="3" id="KW-1185">Reference proteome</keyword>
<evidence type="ECO:0000313" key="2">
    <source>
        <dbReference type="EMBL" id="KPL51902.1"/>
    </source>
</evidence>
<protein>
    <submittedName>
        <fullName evidence="2">Uncharacterized protein</fullName>
    </submittedName>
</protein>